<feature type="compositionally biased region" description="Basic and acidic residues" evidence="1">
    <location>
        <begin position="564"/>
        <end position="601"/>
    </location>
</feature>
<feature type="region of interest" description="Disordered" evidence="1">
    <location>
        <begin position="825"/>
        <end position="850"/>
    </location>
</feature>
<feature type="compositionally biased region" description="Basic and acidic residues" evidence="1">
    <location>
        <begin position="830"/>
        <end position="850"/>
    </location>
</feature>
<feature type="region of interest" description="Disordered" evidence="1">
    <location>
        <begin position="493"/>
        <end position="531"/>
    </location>
</feature>
<dbReference type="Gene3D" id="3.40.50.10190">
    <property type="entry name" value="BRCT domain"/>
    <property type="match status" value="1"/>
</dbReference>
<feature type="compositionally biased region" description="Low complexity" evidence="1">
    <location>
        <begin position="94"/>
        <end position="103"/>
    </location>
</feature>
<accession>A0AAD4GQT5</accession>
<dbReference type="GO" id="GO:0000278">
    <property type="term" value="P:mitotic cell cycle"/>
    <property type="evidence" value="ECO:0007669"/>
    <property type="project" value="TreeGrafter"/>
</dbReference>
<dbReference type="PANTHER" id="PTHR14625">
    <property type="entry name" value="MICROCEPHALIN"/>
    <property type="match status" value="1"/>
</dbReference>
<feature type="region of interest" description="Disordered" evidence="1">
    <location>
        <begin position="1353"/>
        <end position="1441"/>
    </location>
</feature>
<feature type="compositionally biased region" description="Polar residues" evidence="1">
    <location>
        <begin position="463"/>
        <end position="478"/>
    </location>
</feature>
<evidence type="ECO:0000259" key="2">
    <source>
        <dbReference type="PROSITE" id="PS50172"/>
    </source>
</evidence>
<dbReference type="InterPro" id="IPR022047">
    <property type="entry name" value="Microcephalin-like"/>
</dbReference>
<feature type="compositionally biased region" description="Acidic residues" evidence="1">
    <location>
        <begin position="706"/>
        <end position="715"/>
    </location>
</feature>
<dbReference type="PROSITE" id="PS50172">
    <property type="entry name" value="BRCT"/>
    <property type="match status" value="1"/>
</dbReference>
<feature type="compositionally biased region" description="Polar residues" evidence="1">
    <location>
        <begin position="314"/>
        <end position="327"/>
    </location>
</feature>
<dbReference type="SUPFAM" id="SSF52113">
    <property type="entry name" value="BRCT domain"/>
    <property type="match status" value="1"/>
</dbReference>
<feature type="compositionally biased region" description="Polar residues" evidence="1">
    <location>
        <begin position="521"/>
        <end position="531"/>
    </location>
</feature>
<feature type="compositionally biased region" description="Acidic residues" evidence="1">
    <location>
        <begin position="646"/>
        <end position="656"/>
    </location>
</feature>
<dbReference type="EMBL" id="VCAU01000088">
    <property type="protein sequence ID" value="KAF9885822.1"/>
    <property type="molecule type" value="Genomic_DNA"/>
</dbReference>
<evidence type="ECO:0000313" key="3">
    <source>
        <dbReference type="EMBL" id="KAF9885822.1"/>
    </source>
</evidence>
<feature type="compositionally biased region" description="Polar residues" evidence="1">
    <location>
        <begin position="1018"/>
        <end position="1030"/>
    </location>
</feature>
<feature type="compositionally biased region" description="Basic and acidic residues" evidence="1">
    <location>
        <begin position="635"/>
        <end position="645"/>
    </location>
</feature>
<reference evidence="3" key="1">
    <citation type="journal article" date="2019" name="Beilstein J. Org. Chem.">
        <title>Nanangenines: drimane sesquiterpenoids as the dominant metabolite cohort of a novel Australian fungus, Aspergillus nanangensis.</title>
        <authorList>
            <person name="Lacey H.J."/>
            <person name="Gilchrist C.L.M."/>
            <person name="Crombie A."/>
            <person name="Kalaitzis J.A."/>
            <person name="Vuong D."/>
            <person name="Rutledge P.J."/>
            <person name="Turner P."/>
            <person name="Pitt J.I."/>
            <person name="Lacey E."/>
            <person name="Chooi Y.H."/>
            <person name="Piggott A.M."/>
        </authorList>
    </citation>
    <scope>NUCLEOTIDE SEQUENCE</scope>
    <source>
        <strain evidence="3">MST-FP2251</strain>
    </source>
</reference>
<evidence type="ECO:0000256" key="1">
    <source>
        <dbReference type="SAM" id="MobiDB-lite"/>
    </source>
</evidence>
<feature type="region of interest" description="Disordered" evidence="1">
    <location>
        <begin position="1"/>
        <end position="480"/>
    </location>
</feature>
<dbReference type="PANTHER" id="PTHR14625:SF3">
    <property type="entry name" value="MICROCEPHALIN"/>
    <property type="match status" value="1"/>
</dbReference>
<protein>
    <recommendedName>
        <fullName evidence="2">BRCT domain-containing protein</fullName>
    </recommendedName>
</protein>
<dbReference type="InterPro" id="IPR036420">
    <property type="entry name" value="BRCT_dom_sf"/>
</dbReference>
<feature type="domain" description="BRCT" evidence="2">
    <location>
        <begin position="1234"/>
        <end position="1346"/>
    </location>
</feature>
<feature type="compositionally biased region" description="Low complexity" evidence="1">
    <location>
        <begin position="1194"/>
        <end position="1211"/>
    </location>
</feature>
<feature type="compositionally biased region" description="Polar residues" evidence="1">
    <location>
        <begin position="1476"/>
        <end position="1489"/>
    </location>
</feature>
<feature type="compositionally biased region" description="Basic and acidic residues" evidence="1">
    <location>
        <begin position="147"/>
        <end position="159"/>
    </location>
</feature>
<dbReference type="Proteomes" id="UP001194746">
    <property type="component" value="Unassembled WGS sequence"/>
</dbReference>
<feature type="compositionally biased region" description="Basic residues" evidence="1">
    <location>
        <begin position="136"/>
        <end position="145"/>
    </location>
</feature>
<feature type="compositionally biased region" description="Basic residues" evidence="1">
    <location>
        <begin position="11"/>
        <end position="20"/>
    </location>
</feature>
<feature type="compositionally biased region" description="Polar residues" evidence="1">
    <location>
        <begin position="922"/>
        <end position="944"/>
    </location>
</feature>
<feature type="region of interest" description="Disordered" evidence="1">
    <location>
        <begin position="1476"/>
        <end position="1498"/>
    </location>
</feature>
<feature type="compositionally biased region" description="Polar residues" evidence="1">
    <location>
        <begin position="434"/>
        <end position="452"/>
    </location>
</feature>
<feature type="compositionally biased region" description="Acidic residues" evidence="1">
    <location>
        <begin position="675"/>
        <end position="697"/>
    </location>
</feature>
<feature type="region of interest" description="Disordered" evidence="1">
    <location>
        <begin position="882"/>
        <end position="1232"/>
    </location>
</feature>
<evidence type="ECO:0000313" key="4">
    <source>
        <dbReference type="Proteomes" id="UP001194746"/>
    </source>
</evidence>
<keyword evidence="4" id="KW-1185">Reference proteome</keyword>
<feature type="compositionally biased region" description="Polar residues" evidence="1">
    <location>
        <begin position="403"/>
        <end position="414"/>
    </location>
</feature>
<organism evidence="3 4">
    <name type="scientific">Aspergillus nanangensis</name>
    <dbReference type="NCBI Taxonomy" id="2582783"/>
    <lineage>
        <taxon>Eukaryota</taxon>
        <taxon>Fungi</taxon>
        <taxon>Dikarya</taxon>
        <taxon>Ascomycota</taxon>
        <taxon>Pezizomycotina</taxon>
        <taxon>Eurotiomycetes</taxon>
        <taxon>Eurotiomycetidae</taxon>
        <taxon>Eurotiales</taxon>
        <taxon>Aspergillaceae</taxon>
        <taxon>Aspergillus</taxon>
        <taxon>Aspergillus subgen. Circumdati</taxon>
    </lineage>
</organism>
<feature type="compositionally biased region" description="Basic and acidic residues" evidence="1">
    <location>
        <begin position="664"/>
        <end position="674"/>
    </location>
</feature>
<feature type="compositionally biased region" description="Basic and acidic residues" evidence="1">
    <location>
        <begin position="1391"/>
        <end position="1403"/>
    </location>
</feature>
<reference evidence="3" key="2">
    <citation type="submission" date="2020-02" db="EMBL/GenBank/DDBJ databases">
        <authorList>
            <person name="Gilchrist C.L.M."/>
            <person name="Chooi Y.-H."/>
        </authorList>
    </citation>
    <scope>NUCLEOTIDE SEQUENCE</scope>
    <source>
        <strain evidence="3">MST-FP2251</strain>
    </source>
</reference>
<feature type="compositionally biased region" description="Polar residues" evidence="1">
    <location>
        <begin position="1117"/>
        <end position="1128"/>
    </location>
</feature>
<sequence>MARAAVIPAKSPKRATRTTKKTTTTTTTSRSAGGGVSKPVARTTRTKATSDLAETKKRGGWATPMDEDTDSETDDELNVIEPARQNTAPKVRGRAVAAARSGGTTRGRKPATPVPAKEDNDISDDGEAAPVEAPKKRAGRPKAKAAPKLEEVPKSEPAPRTRGRPKGSTNKSTKAGATEKTSTTQKNPKEVLKTTNSALMKSNILRGPAKKKKVTFQDVSDSEDMGEPTPPPPTARKRGAATARQTGLAGKPARKTAATPARGRKPAATKKGTSKPLSPKKATQVAKSLSSYASSDGEDDELSGGKSPIKLFVTSPQKHGSETTGLSSPVKRINFTSAQAPPAVDENGEPAPRQRRSIDFNETLLMSSPARRPTPSPFNYTIRETPRRGGFALRDDPKPLAQPNFTPTQNSPLKSSPRKAHLGTPRLGGLGFIENNSLSQANFTPGQSSPLKSSPRKGIFGASFSSHVPPQESSTPFKSRSLLMSPAKKVASPFKSSMLAKSSPLVERSQPYDEHSPDIYVSTNVTPDESPLQTFELDDEMGLWENDHMEGDLDEMELELDIASKDHRISLDDEEMENHAGSEHDECSPPREPNEAIEDHVGSSGEALEQEAQEPTDHPIETASNADEEDIEEPLDLHEFERVADNDDSDQAEEDTPGTGADPVDDKFHDPEHVDDNDDQDEPEEDAPEAETDPVGDEFEKQNEDQAQDIGDEIVDALVEGDPFIESEPTETVDEVFAIDDQVTSNQVQDEEPVESTATLMTMDERDAFESKSAYQEDGEEHLDKVEPDVEIEGIHKLWDSPYRQSLVAGLEDVFMDAPLAADSPVVTGERSDDEIAHQPDEKDHVSQDLKEGTLTILDTACHDLLEPETVAPYEIDEIESSTVKSDLIDILPPAPTPPECADYRDLEAQESSTEDMESEAEQSQLGDHSGFSPSKPEQPNTLDSTKKERSRPRFTLLAEQLSGWKASSPEKSQPSRPRRRGVFSLAGNLKRTSDMNPNEVSYPSLPVERQSPPASPTLLQGSGIQNNTPGIFEDRQEELEENTDVMGEVGKSPRPPLFEIFEDSQVGPTEGGAEESPAISNKGNSPIQIPPPAHEAAPDDEKENENILPTLATPAKNITNPMQTFHTVSKVPLRPEGHISPLKMPRKRGRSLSMTSPVRSSPRIRKSILVSREQTISMPSPRKSPRQQQTTAPRLQPPSSSRSRMSVGSPARSTKAVSRSPSPSKTPRRNVNACEQVLGGAVVFVDVHTTEGEDASGIFVELLQQMGARCVRNWAWNPRASLSPTEEQMPKDGRIGITHVVYKDGGVRTLEKVRQAGGVVKCVGVGWVLDCERENKWLEEAHYAVDSSIIPRGGAKRRKSMEPRALSNVNGTLVKGNVGSPSASASGRRSGADRETMEDFRRHTPPLSSRDDSSDSATPQKFLPGHTEADQEFCQTPKTPGSSAYDFANLDRIGMSPATPFYLSQRSRLVQQTCPPKQTQQGLFSNPGPSEESSRALRARLEAARRRSLAFKPKVGSPLIE</sequence>
<feature type="compositionally biased region" description="Polar residues" evidence="1">
    <location>
        <begin position="285"/>
        <end position="294"/>
    </location>
</feature>
<feature type="compositionally biased region" description="Low complexity" evidence="1">
    <location>
        <begin position="1380"/>
        <end position="1390"/>
    </location>
</feature>
<feature type="compositionally biased region" description="Acidic residues" evidence="1">
    <location>
        <begin position="65"/>
        <end position="78"/>
    </location>
</feature>
<feature type="compositionally biased region" description="Polar residues" evidence="1">
    <location>
        <begin position="1079"/>
        <end position="1088"/>
    </location>
</feature>
<comment type="caution">
    <text evidence="3">The sequence shown here is derived from an EMBL/GenBank/DDBJ whole genome shotgun (WGS) entry which is preliminary data.</text>
</comment>
<feature type="region of interest" description="Disordered" evidence="1">
    <location>
        <begin position="564"/>
        <end position="716"/>
    </location>
</feature>
<name>A0AAD4GQT5_ASPNN</name>
<dbReference type="InterPro" id="IPR001357">
    <property type="entry name" value="BRCT_dom"/>
</dbReference>
<gene>
    <name evidence="3" type="ORF">FE257_012294</name>
</gene>
<feature type="compositionally biased region" description="Low complexity" evidence="1">
    <location>
        <begin position="21"/>
        <end position="31"/>
    </location>
</feature>
<proteinExistence type="predicted"/>
<feature type="compositionally biased region" description="Polar residues" evidence="1">
    <location>
        <begin position="167"/>
        <end position="186"/>
    </location>
</feature>